<gene>
    <name evidence="2" type="ORF">H480_09393</name>
</gene>
<accession>R1GBW8</accession>
<comment type="caution">
    <text evidence="2">The sequence shown here is derived from an EMBL/GenBank/DDBJ whole genome shotgun (WGS) entry which is preliminary data.</text>
</comment>
<name>R1GBW8_9PSEU</name>
<dbReference type="Pfam" id="PF12697">
    <property type="entry name" value="Abhydrolase_6"/>
    <property type="match status" value="1"/>
</dbReference>
<feature type="domain" description="AB hydrolase-1" evidence="1">
    <location>
        <begin position="19"/>
        <end position="238"/>
    </location>
</feature>
<protein>
    <submittedName>
        <fullName evidence="2">Hydrolase</fullName>
    </submittedName>
</protein>
<evidence type="ECO:0000313" key="2">
    <source>
        <dbReference type="EMBL" id="EOD68818.1"/>
    </source>
</evidence>
<dbReference type="Proteomes" id="UP000014139">
    <property type="component" value="Unassembled WGS sequence"/>
</dbReference>
<reference evidence="2 3" key="1">
    <citation type="submission" date="2013-02" db="EMBL/GenBank/DDBJ databases">
        <title>Draft genome sequence of Amycolatopsis vancoresmycina strain DSM 44592T.</title>
        <authorList>
            <person name="Kumar S."/>
            <person name="Kaur N."/>
            <person name="Kaur C."/>
            <person name="Raghava G.P.S."/>
            <person name="Mayilraj S."/>
        </authorList>
    </citation>
    <scope>NUCLEOTIDE SEQUENCE [LARGE SCALE GENOMIC DNA]</scope>
    <source>
        <strain evidence="2 3">DSM 44592</strain>
    </source>
</reference>
<evidence type="ECO:0000259" key="1">
    <source>
        <dbReference type="Pfam" id="PF12697"/>
    </source>
</evidence>
<dbReference type="InterPro" id="IPR029058">
    <property type="entry name" value="AB_hydrolase_fold"/>
</dbReference>
<proteinExistence type="predicted"/>
<evidence type="ECO:0000313" key="3">
    <source>
        <dbReference type="Proteomes" id="UP000014139"/>
    </source>
</evidence>
<sequence length="245" mass="25125">MGIFGRHPSPSAGGDEPTIVIVHGAFADATAFGAVADRLIGAGFPVMAVANPLRDLHTDAAYVRSVLDAVAGPVVLVGHSYAGSVITQAAAGAGNVKALVYVAAFIPQAGESSAELNGRYPGSLLTPDNLVLVPTPDGRTDLYIKPERYEEVYAGGLSAEQVRIAAFAQRPVTSEALGGVVSDVPADDLPRWQVVATEDHAVPAELQRYLADRAGAKIIEADCGHDVAAARPAQVVEAVLAAAAA</sequence>
<dbReference type="SUPFAM" id="SSF53474">
    <property type="entry name" value="alpha/beta-Hydrolases"/>
    <property type="match status" value="1"/>
</dbReference>
<dbReference type="GO" id="GO:0016787">
    <property type="term" value="F:hydrolase activity"/>
    <property type="evidence" value="ECO:0007669"/>
    <property type="project" value="UniProtKB-KW"/>
</dbReference>
<dbReference type="EMBL" id="AOUO01000114">
    <property type="protein sequence ID" value="EOD68818.1"/>
    <property type="molecule type" value="Genomic_DNA"/>
</dbReference>
<dbReference type="AlphaFoldDB" id="R1GBW8"/>
<dbReference type="InterPro" id="IPR052897">
    <property type="entry name" value="Sec-Metab_Biosynth_Hydrolase"/>
</dbReference>
<keyword evidence="3" id="KW-1185">Reference proteome</keyword>
<dbReference type="PANTHER" id="PTHR37017:SF11">
    <property type="entry name" value="ESTERASE_LIPASE_THIOESTERASE DOMAIN-CONTAINING PROTEIN"/>
    <property type="match status" value="1"/>
</dbReference>
<dbReference type="PANTHER" id="PTHR37017">
    <property type="entry name" value="AB HYDROLASE-1 DOMAIN-CONTAINING PROTEIN-RELATED"/>
    <property type="match status" value="1"/>
</dbReference>
<organism evidence="2 3">
    <name type="scientific">Amycolatopsis vancoresmycina DSM 44592</name>
    <dbReference type="NCBI Taxonomy" id="1292037"/>
    <lineage>
        <taxon>Bacteria</taxon>
        <taxon>Bacillati</taxon>
        <taxon>Actinomycetota</taxon>
        <taxon>Actinomycetes</taxon>
        <taxon>Pseudonocardiales</taxon>
        <taxon>Pseudonocardiaceae</taxon>
        <taxon>Amycolatopsis</taxon>
    </lineage>
</organism>
<dbReference type="PATRIC" id="fig|1292037.4.peg.1807"/>
<dbReference type="eggNOG" id="COG1073">
    <property type="taxonomic scope" value="Bacteria"/>
</dbReference>
<keyword evidence="2" id="KW-0378">Hydrolase</keyword>
<dbReference type="Gene3D" id="3.40.50.1820">
    <property type="entry name" value="alpha/beta hydrolase"/>
    <property type="match status" value="1"/>
</dbReference>
<dbReference type="InterPro" id="IPR000073">
    <property type="entry name" value="AB_hydrolase_1"/>
</dbReference>
<dbReference type="RefSeq" id="WP_003069396.1">
    <property type="nucleotide sequence ID" value="NZ_AOUO01000114.1"/>
</dbReference>